<sequence>MAPTNPQLHPAAVFNNKGFQNPAAYERNLGWESLLENQRFSHCRLFYVNIKQGRGAEPVLFTTQVYNHEITVTPTLLASLLGLPHSGHQAGFNGQRISYASLVFAHMLRFGDGNYSGPLPFGPYITRLLFCLGIDLRDKITVCDVREELCPNHVLNRVDADVGRRKPVYGSGGELFHSHMITALIDAAVAAVSNEIKKHDSSSVKRMVPADLLIFQDRLKMLKATQDDLPVLEPSLDSDTESGDPISDYDSPPDYPF</sequence>
<dbReference type="EMBL" id="OZ034820">
    <property type="protein sequence ID" value="CAL1399721.1"/>
    <property type="molecule type" value="Genomic_DNA"/>
</dbReference>
<evidence type="ECO:0000313" key="2">
    <source>
        <dbReference type="EMBL" id="CAL1399721.1"/>
    </source>
</evidence>
<keyword evidence="3" id="KW-1185">Reference proteome</keyword>
<gene>
    <name evidence="2" type="ORF">LTRI10_LOCUS39893</name>
</gene>
<evidence type="ECO:0000313" key="3">
    <source>
        <dbReference type="Proteomes" id="UP001497516"/>
    </source>
</evidence>
<organism evidence="2 3">
    <name type="scientific">Linum trigynum</name>
    <dbReference type="NCBI Taxonomy" id="586398"/>
    <lineage>
        <taxon>Eukaryota</taxon>
        <taxon>Viridiplantae</taxon>
        <taxon>Streptophyta</taxon>
        <taxon>Embryophyta</taxon>
        <taxon>Tracheophyta</taxon>
        <taxon>Spermatophyta</taxon>
        <taxon>Magnoliopsida</taxon>
        <taxon>eudicotyledons</taxon>
        <taxon>Gunneridae</taxon>
        <taxon>Pentapetalae</taxon>
        <taxon>rosids</taxon>
        <taxon>fabids</taxon>
        <taxon>Malpighiales</taxon>
        <taxon>Linaceae</taxon>
        <taxon>Linum</taxon>
    </lineage>
</organism>
<feature type="region of interest" description="Disordered" evidence="1">
    <location>
        <begin position="230"/>
        <end position="257"/>
    </location>
</feature>
<accession>A0AAV2FN07</accession>
<dbReference type="AlphaFoldDB" id="A0AAV2FN07"/>
<reference evidence="2 3" key="1">
    <citation type="submission" date="2024-04" db="EMBL/GenBank/DDBJ databases">
        <authorList>
            <person name="Fracassetti M."/>
        </authorList>
    </citation>
    <scope>NUCLEOTIDE SEQUENCE [LARGE SCALE GENOMIC DNA]</scope>
</reference>
<dbReference type="Proteomes" id="UP001497516">
    <property type="component" value="Chromosome 7"/>
</dbReference>
<name>A0AAV2FN07_9ROSI</name>
<evidence type="ECO:0000256" key="1">
    <source>
        <dbReference type="SAM" id="MobiDB-lite"/>
    </source>
</evidence>
<feature type="compositionally biased region" description="Low complexity" evidence="1">
    <location>
        <begin position="244"/>
        <end position="257"/>
    </location>
</feature>
<protein>
    <submittedName>
        <fullName evidence="2">Uncharacterized protein</fullName>
    </submittedName>
</protein>
<proteinExistence type="predicted"/>